<dbReference type="GO" id="GO:0022857">
    <property type="term" value="F:transmembrane transporter activity"/>
    <property type="evidence" value="ECO:0007669"/>
    <property type="project" value="InterPro"/>
</dbReference>
<accession>A0A1M5HI31</accession>
<evidence type="ECO:0000313" key="3">
    <source>
        <dbReference type="Proteomes" id="UP000184076"/>
    </source>
</evidence>
<dbReference type="Gene3D" id="3.40.190.10">
    <property type="entry name" value="Periplasmic binding protein-like II"/>
    <property type="match status" value="1"/>
</dbReference>
<gene>
    <name evidence="2" type="ORF">SAMN02745206_03367</name>
</gene>
<dbReference type="Proteomes" id="UP000184076">
    <property type="component" value="Unassembled WGS sequence"/>
</dbReference>
<dbReference type="InterPro" id="IPR007210">
    <property type="entry name" value="ABC_Gly_betaine_transp_sub-bd"/>
</dbReference>
<protein>
    <submittedName>
        <fullName evidence="2">Osmoprotectant transport system substrate-binding protein</fullName>
    </submittedName>
</protein>
<dbReference type="OrthoDB" id="9781705at2"/>
<evidence type="ECO:0000313" key="2">
    <source>
        <dbReference type="EMBL" id="SHG15548.1"/>
    </source>
</evidence>
<dbReference type="Pfam" id="PF04069">
    <property type="entry name" value="OpuAC"/>
    <property type="match status" value="1"/>
</dbReference>
<dbReference type="SUPFAM" id="SSF53850">
    <property type="entry name" value="Periplasmic binding protein-like II"/>
    <property type="match status" value="1"/>
</dbReference>
<proteinExistence type="predicted"/>
<organism evidence="2 3">
    <name type="scientific">Desulfacinum infernum DSM 9756</name>
    <dbReference type="NCBI Taxonomy" id="1121391"/>
    <lineage>
        <taxon>Bacteria</taxon>
        <taxon>Pseudomonadati</taxon>
        <taxon>Thermodesulfobacteriota</taxon>
        <taxon>Syntrophobacteria</taxon>
        <taxon>Syntrophobacterales</taxon>
        <taxon>Syntrophobacteraceae</taxon>
        <taxon>Desulfacinum</taxon>
    </lineage>
</organism>
<dbReference type="GO" id="GO:0043190">
    <property type="term" value="C:ATP-binding cassette (ABC) transporter complex"/>
    <property type="evidence" value="ECO:0007669"/>
    <property type="project" value="InterPro"/>
</dbReference>
<keyword evidence="3" id="KW-1185">Reference proteome</keyword>
<dbReference type="STRING" id="1121391.SAMN02745206_03367"/>
<sequence>MNRKRLKLTAIALFVFLGFGIFFATHQAYSADKKMVVGSKEFTEQRILGQIMIALLEKHGFQCEDKTGLGGTLVARKALLAGQIDTYMEYTGTGLLVHLKHKEAITDPVKCYETVKKEDLEKNGLVWLPYMAFNNTYCLMMRREAAEATGIKTLSDLAAFVKANPDKIRFGLNAEFYARADGYRALQKAYGFEFPSDKIIKMSSGLLYKALKDGQLEVAMGFATDGRIKGFNLVVLQDDRQFFPVYNPAPVVRKETAHQYPELEAIFAELARKLDTDAMTQLNYEVDIEHKSPKAVAEAWLKSVGLL</sequence>
<dbReference type="AlphaFoldDB" id="A0A1M5HI31"/>
<dbReference type="CDD" id="cd13611">
    <property type="entry name" value="PBP2_YehZ"/>
    <property type="match status" value="1"/>
</dbReference>
<dbReference type="EMBL" id="FQVB01000045">
    <property type="protein sequence ID" value="SHG15548.1"/>
    <property type="molecule type" value="Genomic_DNA"/>
</dbReference>
<evidence type="ECO:0000259" key="1">
    <source>
        <dbReference type="Pfam" id="PF04069"/>
    </source>
</evidence>
<dbReference type="RefSeq" id="WP_084076595.1">
    <property type="nucleotide sequence ID" value="NZ_FQVB01000045.1"/>
</dbReference>
<reference evidence="3" key="1">
    <citation type="submission" date="2016-11" db="EMBL/GenBank/DDBJ databases">
        <authorList>
            <person name="Varghese N."/>
            <person name="Submissions S."/>
        </authorList>
    </citation>
    <scope>NUCLEOTIDE SEQUENCE [LARGE SCALE GENOMIC DNA]</scope>
    <source>
        <strain evidence="3">DSM 9756</strain>
    </source>
</reference>
<name>A0A1M5HI31_9BACT</name>
<dbReference type="Gene3D" id="3.40.190.120">
    <property type="entry name" value="Osmoprotection protein (prox), domain 2"/>
    <property type="match status" value="1"/>
</dbReference>
<feature type="domain" description="ABC-type glycine betaine transport system substrate-binding" evidence="1">
    <location>
        <begin position="34"/>
        <end position="302"/>
    </location>
</feature>